<evidence type="ECO:0000313" key="2">
    <source>
        <dbReference type="Proteomes" id="UP000278398"/>
    </source>
</evidence>
<dbReference type="AlphaFoldDB" id="A0A429YD43"/>
<protein>
    <recommendedName>
        <fullName evidence="3">ATP-grasp domain-containing protein</fullName>
    </recommendedName>
</protein>
<proteinExistence type="predicted"/>
<gene>
    <name evidence="1" type="ORF">EJC49_25140</name>
</gene>
<keyword evidence="2" id="KW-1185">Reference proteome</keyword>
<comment type="caution">
    <text evidence="1">The sequence shown here is derived from an EMBL/GenBank/DDBJ whole genome shotgun (WGS) entry which is preliminary data.</text>
</comment>
<name>A0A429YD43_9HYPH</name>
<dbReference type="SUPFAM" id="SSF56059">
    <property type="entry name" value="Glutathione synthetase ATP-binding domain-like"/>
    <property type="match status" value="1"/>
</dbReference>
<accession>A0A429YD43</accession>
<dbReference type="Proteomes" id="UP000278398">
    <property type="component" value="Unassembled WGS sequence"/>
</dbReference>
<dbReference type="EMBL" id="RWKW01000161">
    <property type="protein sequence ID" value="RST79362.1"/>
    <property type="molecule type" value="Genomic_DNA"/>
</dbReference>
<sequence>MRVVGIPPLQPTPRYPWFKRKIPEPVFYVVPALMWLALSLRHGSLTLPTAANPTMEGGGFFGESKLEGLKLFGPRALARLAPFVVVQPQAPGGDPQARFSAAMALLAGAGLGFPLVAKPDVGYQGWGVRRLDDEDALLAYLSTCAPELRLILQRHVGLPGEAGVFYVREPGAPRGRVVSMAFVHAPHVTGDGVRTVQALVEADEVLAKSLAIHAERNLDRWHAVPGAGETVALVGPRSARLGAVYRDAADSITPALEAEFEAIARDIDGLHFGRFDVKFGSLAGLERGEDFEILELNGAGAEMLQIWDGRVTLTEAYRTLWRQYRQLFAIGAAMRRRGVRPAGLRAVLGLVVRQERMRCRYPVSG</sequence>
<dbReference type="OrthoDB" id="9775266at2"/>
<reference evidence="1 2" key="1">
    <citation type="submission" date="2018-12" db="EMBL/GenBank/DDBJ databases">
        <title>Mesorhizobium carbonis sp. nov., isolated from coal mine water.</title>
        <authorList>
            <person name="Xin W."/>
            <person name="Xu Z."/>
            <person name="Xiang F."/>
            <person name="Zhang J."/>
            <person name="Xi L."/>
            <person name="Liu J."/>
        </authorList>
    </citation>
    <scope>NUCLEOTIDE SEQUENCE [LARGE SCALE GENOMIC DNA]</scope>
    <source>
        <strain evidence="1 2">B2.3</strain>
    </source>
</reference>
<organism evidence="1 2">
    <name type="scientific">Aquibium carbonis</name>
    <dbReference type="NCBI Taxonomy" id="2495581"/>
    <lineage>
        <taxon>Bacteria</taxon>
        <taxon>Pseudomonadati</taxon>
        <taxon>Pseudomonadota</taxon>
        <taxon>Alphaproteobacteria</taxon>
        <taxon>Hyphomicrobiales</taxon>
        <taxon>Phyllobacteriaceae</taxon>
        <taxon>Aquibium</taxon>
    </lineage>
</organism>
<evidence type="ECO:0008006" key="3">
    <source>
        <dbReference type="Google" id="ProtNLM"/>
    </source>
</evidence>
<evidence type="ECO:0000313" key="1">
    <source>
        <dbReference type="EMBL" id="RST79362.1"/>
    </source>
</evidence>